<name>A0AAN5D106_9BILA</name>
<feature type="non-terminal residue" evidence="2">
    <location>
        <position position="1"/>
    </location>
</feature>
<evidence type="ECO:0000313" key="2">
    <source>
        <dbReference type="EMBL" id="GMR54548.1"/>
    </source>
</evidence>
<dbReference type="Proteomes" id="UP001328107">
    <property type="component" value="Unassembled WGS sequence"/>
</dbReference>
<reference evidence="3" key="1">
    <citation type="submission" date="2022-10" db="EMBL/GenBank/DDBJ databases">
        <title>Genome assembly of Pristionchus species.</title>
        <authorList>
            <person name="Yoshida K."/>
            <person name="Sommer R.J."/>
        </authorList>
    </citation>
    <scope>NUCLEOTIDE SEQUENCE [LARGE SCALE GENOMIC DNA]</scope>
    <source>
        <strain evidence="3">RS5460</strain>
    </source>
</reference>
<feature type="compositionally biased region" description="Basic and acidic residues" evidence="1">
    <location>
        <begin position="7"/>
        <end position="21"/>
    </location>
</feature>
<evidence type="ECO:0000256" key="1">
    <source>
        <dbReference type="SAM" id="MobiDB-lite"/>
    </source>
</evidence>
<proteinExistence type="predicted"/>
<feature type="region of interest" description="Disordered" evidence="1">
    <location>
        <begin position="1"/>
        <end position="50"/>
    </location>
</feature>
<organism evidence="2 3">
    <name type="scientific">Pristionchus mayeri</name>
    <dbReference type="NCBI Taxonomy" id="1317129"/>
    <lineage>
        <taxon>Eukaryota</taxon>
        <taxon>Metazoa</taxon>
        <taxon>Ecdysozoa</taxon>
        <taxon>Nematoda</taxon>
        <taxon>Chromadorea</taxon>
        <taxon>Rhabditida</taxon>
        <taxon>Rhabditina</taxon>
        <taxon>Diplogasteromorpha</taxon>
        <taxon>Diplogasteroidea</taxon>
        <taxon>Neodiplogasteridae</taxon>
        <taxon>Pristionchus</taxon>
    </lineage>
</organism>
<feature type="non-terminal residue" evidence="2">
    <location>
        <position position="66"/>
    </location>
</feature>
<protein>
    <submittedName>
        <fullName evidence="2">Uncharacterized protein</fullName>
    </submittedName>
</protein>
<dbReference type="AlphaFoldDB" id="A0AAN5D106"/>
<evidence type="ECO:0000313" key="3">
    <source>
        <dbReference type="Proteomes" id="UP001328107"/>
    </source>
</evidence>
<feature type="compositionally biased region" description="Basic and acidic residues" evidence="1">
    <location>
        <begin position="31"/>
        <end position="42"/>
    </location>
</feature>
<keyword evidence="3" id="KW-1185">Reference proteome</keyword>
<gene>
    <name evidence="2" type="ORF">PMAYCL1PPCAC_24743</name>
</gene>
<sequence>QLSHDAAAAERNEHGDQERATVWHLSSTADQESKAREPRDTSVGKNDGSLQSFSCHCEMEGCIEEI</sequence>
<accession>A0AAN5D106</accession>
<comment type="caution">
    <text evidence="2">The sequence shown here is derived from an EMBL/GenBank/DDBJ whole genome shotgun (WGS) entry which is preliminary data.</text>
</comment>
<dbReference type="EMBL" id="BTRK01000005">
    <property type="protein sequence ID" value="GMR54548.1"/>
    <property type="molecule type" value="Genomic_DNA"/>
</dbReference>